<keyword evidence="10 11" id="KW-0456">Lyase</keyword>
<keyword evidence="9 11" id="KW-0057">Aromatic amino acid biosynthesis</keyword>
<comment type="function">
    <text evidence="11">Catalyzes the anti-1,4-elimination of the C-3 phosphate and the C-6 proR hydrogen from 5-enolpyruvylshikimate-3-phosphate (EPSP) to yield chorismate, which is the branch point compound that serves as the starting substrate for the three terminal pathways of aromatic amino acid biosynthesis. This reaction introduces a second double bond into the aromatic ring system.</text>
</comment>
<dbReference type="InterPro" id="IPR035904">
    <property type="entry name" value="Chorismate_synth_AroC_sf"/>
</dbReference>
<dbReference type="EC" id="4.2.3.5" evidence="3 11"/>
<evidence type="ECO:0000256" key="6">
    <source>
        <dbReference type="ARBA" id="ARBA00022643"/>
    </source>
</evidence>
<dbReference type="CDD" id="cd07304">
    <property type="entry name" value="Chorismate_synthase"/>
    <property type="match status" value="1"/>
</dbReference>
<dbReference type="HAMAP" id="MF_00300">
    <property type="entry name" value="Chorismate_synth"/>
    <property type="match status" value="1"/>
</dbReference>
<comment type="pathway">
    <text evidence="1 11">Metabolic intermediate biosynthesis; chorismate biosynthesis; chorismate from D-erythrose 4-phosphate and phosphoenolpyruvate: step 7/7.</text>
</comment>
<feature type="binding site" evidence="11">
    <location>
        <begin position="128"/>
        <end position="130"/>
    </location>
    <ligand>
        <name>FMN</name>
        <dbReference type="ChEBI" id="CHEBI:58210"/>
    </ligand>
</feature>
<dbReference type="NCBIfam" id="NF003793">
    <property type="entry name" value="PRK05382.1"/>
    <property type="match status" value="1"/>
</dbReference>
<evidence type="ECO:0000256" key="1">
    <source>
        <dbReference type="ARBA" id="ARBA00005044"/>
    </source>
</evidence>
<feature type="binding site" evidence="11">
    <location>
        <position position="45"/>
    </location>
    <ligand>
        <name>NADP(+)</name>
        <dbReference type="ChEBI" id="CHEBI:58349"/>
    </ligand>
</feature>
<evidence type="ECO:0000256" key="7">
    <source>
        <dbReference type="ARBA" id="ARBA00022827"/>
    </source>
</evidence>
<dbReference type="Proteomes" id="UP000184052">
    <property type="component" value="Unassembled WGS sequence"/>
</dbReference>
<dbReference type="GO" id="GO:0008652">
    <property type="term" value="P:amino acid biosynthetic process"/>
    <property type="evidence" value="ECO:0007669"/>
    <property type="project" value="UniProtKB-KW"/>
</dbReference>
<dbReference type="InterPro" id="IPR020541">
    <property type="entry name" value="Chorismate_synthase_CS"/>
</dbReference>
<feature type="binding site" evidence="11">
    <location>
        <position position="291"/>
    </location>
    <ligand>
        <name>FMN</name>
        <dbReference type="ChEBI" id="CHEBI:58210"/>
    </ligand>
</feature>
<evidence type="ECO:0000256" key="11">
    <source>
        <dbReference type="HAMAP-Rule" id="MF_00300"/>
    </source>
</evidence>
<dbReference type="PROSITE" id="PS00789">
    <property type="entry name" value="CHORISMATE_SYNTHASE_3"/>
    <property type="match status" value="1"/>
</dbReference>
<comment type="subunit">
    <text evidence="11">Homotetramer.</text>
</comment>
<dbReference type="GO" id="GO:0010181">
    <property type="term" value="F:FMN binding"/>
    <property type="evidence" value="ECO:0007669"/>
    <property type="project" value="TreeGrafter"/>
</dbReference>
<protein>
    <recommendedName>
        <fullName evidence="3 11">Chorismate synthase</fullName>
        <shortName evidence="11">CS</shortName>
        <ecNumber evidence="3 11">4.2.3.5</ecNumber>
    </recommendedName>
    <alternativeName>
        <fullName evidence="11">5-enolpyruvylshikimate-3-phosphate phospholyase</fullName>
    </alternativeName>
</protein>
<feature type="binding site" evidence="11">
    <location>
        <begin position="248"/>
        <end position="249"/>
    </location>
    <ligand>
        <name>FMN</name>
        <dbReference type="ChEBI" id="CHEBI:58210"/>
    </ligand>
</feature>
<evidence type="ECO:0000256" key="9">
    <source>
        <dbReference type="ARBA" id="ARBA00023141"/>
    </source>
</evidence>
<dbReference type="STRING" id="1121476.SAMN02745751_01892"/>
<comment type="cofactor">
    <cofactor evidence="11">
        <name>FMNH2</name>
        <dbReference type="ChEBI" id="CHEBI:57618"/>
    </cofactor>
    <text evidence="11">Reduced FMN (FMNH(2)).</text>
</comment>
<keyword evidence="8 11" id="KW-0521">NADP</keyword>
<evidence type="ECO:0000313" key="12">
    <source>
        <dbReference type="EMBL" id="SHJ16371.1"/>
    </source>
</evidence>
<sequence>MRFLSSGESHGKGLNCIIEGFPANVEINVEEINEELSRRQKGYGRGKRMNIESDAIEVMAGIRFGKTIGSPISLYVRNKDWENWKLRMSSENIYHDPELSVKAPRPGHADLPGVIKYNQDDIRNILERASARETTTRTAVGAVAKQLLKVFGIEIYSRVASLGSVEDVTVIEKGESYWTKIRESELSMYDPEAEKKTKALIDKSKEEGDTLGGIVEVSIYNVPVGLGSHVHYDRKLDAKLAMDIMSLQAVKGFEMGAGFKTATTPGSKIHDEIVYTDGYHHKTNNAGGIEGGMSNGETIQFKAAVKPIPTLMKPLQTVDIDSKERIDACKERSDVCAVPAAGVVMENIAAFVIANAMIEKFGGDSIEEMKANYDNYMKYVEER</sequence>
<dbReference type="FunFam" id="3.60.150.10:FF:000002">
    <property type="entry name" value="Chorismate synthase"/>
    <property type="match status" value="1"/>
</dbReference>
<dbReference type="Gene3D" id="3.60.150.10">
    <property type="entry name" value="Chorismate synthase AroC"/>
    <property type="match status" value="1"/>
</dbReference>
<comment type="catalytic activity">
    <reaction evidence="11">
        <text>5-O-(1-carboxyvinyl)-3-phosphoshikimate = chorismate + phosphate</text>
        <dbReference type="Rhea" id="RHEA:21020"/>
        <dbReference type="ChEBI" id="CHEBI:29748"/>
        <dbReference type="ChEBI" id="CHEBI:43474"/>
        <dbReference type="ChEBI" id="CHEBI:57701"/>
        <dbReference type="EC" id="4.2.3.5"/>
    </reaction>
</comment>
<dbReference type="NCBIfam" id="TIGR00033">
    <property type="entry name" value="aroC"/>
    <property type="match status" value="1"/>
</dbReference>
<dbReference type="GO" id="GO:0004107">
    <property type="term" value="F:chorismate synthase activity"/>
    <property type="evidence" value="ECO:0007669"/>
    <property type="project" value="UniProtKB-UniRule"/>
</dbReference>
<dbReference type="GO" id="GO:0009073">
    <property type="term" value="P:aromatic amino acid family biosynthetic process"/>
    <property type="evidence" value="ECO:0007669"/>
    <property type="project" value="UniProtKB-KW"/>
</dbReference>
<name>A0A1M6H2G0_9FIRM</name>
<dbReference type="OrthoDB" id="9771806at2"/>
<comment type="similarity">
    <text evidence="2 11">Belongs to the chorismate synthase family.</text>
</comment>
<evidence type="ECO:0000256" key="2">
    <source>
        <dbReference type="ARBA" id="ARBA00008014"/>
    </source>
</evidence>
<dbReference type="AlphaFoldDB" id="A0A1M6H2G0"/>
<keyword evidence="4 11" id="KW-0028">Amino-acid biosynthesis</keyword>
<dbReference type="InterPro" id="IPR000453">
    <property type="entry name" value="Chorismate_synth"/>
</dbReference>
<keyword evidence="6 11" id="KW-0288">FMN</keyword>
<organism evidence="12 13">
    <name type="scientific">Dethiosulfatibacter aminovorans DSM 17477</name>
    <dbReference type="NCBI Taxonomy" id="1121476"/>
    <lineage>
        <taxon>Bacteria</taxon>
        <taxon>Bacillati</taxon>
        <taxon>Bacillota</taxon>
        <taxon>Tissierellia</taxon>
        <taxon>Dethiosulfatibacter</taxon>
    </lineage>
</organism>
<dbReference type="GO" id="GO:0005829">
    <property type="term" value="C:cytosol"/>
    <property type="evidence" value="ECO:0007669"/>
    <property type="project" value="TreeGrafter"/>
</dbReference>
<dbReference type="PIRSF" id="PIRSF001456">
    <property type="entry name" value="Chorismate_synth"/>
    <property type="match status" value="1"/>
</dbReference>
<evidence type="ECO:0000256" key="10">
    <source>
        <dbReference type="ARBA" id="ARBA00023239"/>
    </source>
</evidence>
<feature type="binding site" evidence="11">
    <location>
        <begin position="306"/>
        <end position="310"/>
    </location>
    <ligand>
        <name>FMN</name>
        <dbReference type="ChEBI" id="CHEBI:58210"/>
    </ligand>
</feature>
<dbReference type="GO" id="GO:0009423">
    <property type="term" value="P:chorismate biosynthetic process"/>
    <property type="evidence" value="ECO:0007669"/>
    <property type="project" value="UniProtKB-UniRule"/>
</dbReference>
<proteinExistence type="inferred from homology"/>
<gene>
    <name evidence="11" type="primary">aroC</name>
    <name evidence="12" type="ORF">SAMN02745751_01892</name>
</gene>
<keyword evidence="5 11" id="KW-0285">Flavoprotein</keyword>
<evidence type="ECO:0000313" key="13">
    <source>
        <dbReference type="Proteomes" id="UP000184052"/>
    </source>
</evidence>
<dbReference type="EMBL" id="FQZL01000012">
    <property type="protein sequence ID" value="SHJ16371.1"/>
    <property type="molecule type" value="Genomic_DNA"/>
</dbReference>
<dbReference type="SUPFAM" id="SSF103263">
    <property type="entry name" value="Chorismate synthase, AroC"/>
    <property type="match status" value="1"/>
</dbReference>
<reference evidence="12 13" key="1">
    <citation type="submission" date="2016-11" db="EMBL/GenBank/DDBJ databases">
        <authorList>
            <person name="Jaros S."/>
            <person name="Januszkiewicz K."/>
            <person name="Wedrychowicz H."/>
        </authorList>
    </citation>
    <scope>NUCLEOTIDE SEQUENCE [LARGE SCALE GENOMIC DNA]</scope>
    <source>
        <strain evidence="12 13">DSM 17477</strain>
    </source>
</reference>
<evidence type="ECO:0000256" key="4">
    <source>
        <dbReference type="ARBA" id="ARBA00022605"/>
    </source>
</evidence>
<dbReference type="Pfam" id="PF01264">
    <property type="entry name" value="Chorismate_synt"/>
    <property type="match status" value="1"/>
</dbReference>
<dbReference type="PANTHER" id="PTHR21085:SF0">
    <property type="entry name" value="CHORISMATE SYNTHASE"/>
    <property type="match status" value="1"/>
</dbReference>
<feature type="binding site" evidence="11">
    <location>
        <position position="332"/>
    </location>
    <ligand>
        <name>FMN</name>
        <dbReference type="ChEBI" id="CHEBI:58210"/>
    </ligand>
</feature>
<dbReference type="PROSITE" id="PS00788">
    <property type="entry name" value="CHORISMATE_SYNTHASE_2"/>
    <property type="match status" value="1"/>
</dbReference>
<keyword evidence="7 11" id="KW-0274">FAD</keyword>
<dbReference type="UniPathway" id="UPA00053">
    <property type="reaction ID" value="UER00090"/>
</dbReference>
<dbReference type="PANTHER" id="PTHR21085">
    <property type="entry name" value="CHORISMATE SYNTHASE"/>
    <property type="match status" value="1"/>
</dbReference>
<evidence type="ECO:0000256" key="5">
    <source>
        <dbReference type="ARBA" id="ARBA00022630"/>
    </source>
</evidence>
<feature type="binding site" evidence="11">
    <location>
        <position position="39"/>
    </location>
    <ligand>
        <name>NADP(+)</name>
        <dbReference type="ChEBI" id="CHEBI:58349"/>
    </ligand>
</feature>
<evidence type="ECO:0000256" key="8">
    <source>
        <dbReference type="ARBA" id="ARBA00022857"/>
    </source>
</evidence>
<keyword evidence="13" id="KW-1185">Reference proteome</keyword>
<accession>A0A1M6H2G0</accession>
<evidence type="ECO:0000256" key="3">
    <source>
        <dbReference type="ARBA" id="ARBA00013036"/>
    </source>
</evidence>